<dbReference type="Proteomes" id="UP001234178">
    <property type="component" value="Unassembled WGS sequence"/>
</dbReference>
<feature type="region of interest" description="Disordered" evidence="1">
    <location>
        <begin position="45"/>
        <end position="71"/>
    </location>
</feature>
<evidence type="ECO:0008006" key="5">
    <source>
        <dbReference type="Google" id="ProtNLM"/>
    </source>
</evidence>
<sequence>MRLNFTLIVRLLALPTLLLPFFYITGIMKVEFNFVVERTVGAAGQDRSSPQNLYSPTPETHQQNGTSNTESLSVEYNLMEDTYGRKWDKDRAASMHLSSNDCTMDYANANKLQQDHPCVIQLIRRDYLRPPASKSLAYQMDHPESIDPSDGQSKAILKILQNKRRGFFIEAGGFDGEFLSNTLFMERSLQWSGLLIEADKKAYSKLLKRNRKAFSSPACLSTKPYPMLFTMVLFLLEVSSLIKTKTIGMPQTMVLNQQPPSATARTFTQFSVSHYIPYFSPLAEPM</sequence>
<evidence type="ECO:0000313" key="3">
    <source>
        <dbReference type="EMBL" id="KAK4010382.1"/>
    </source>
</evidence>
<gene>
    <name evidence="3" type="ORF">OUZ56_019527</name>
</gene>
<evidence type="ECO:0000256" key="2">
    <source>
        <dbReference type="SAM" id="Phobius"/>
    </source>
</evidence>
<keyword evidence="2" id="KW-0472">Membrane</keyword>
<keyword evidence="2" id="KW-0812">Transmembrane</keyword>
<keyword evidence="4" id="KW-1185">Reference proteome</keyword>
<evidence type="ECO:0000256" key="1">
    <source>
        <dbReference type="SAM" id="MobiDB-lite"/>
    </source>
</evidence>
<protein>
    <recommendedName>
        <fullName evidence="5">Methyltransferase FkbM domain-containing protein</fullName>
    </recommendedName>
</protein>
<feature type="compositionally biased region" description="Polar residues" evidence="1">
    <location>
        <begin position="46"/>
        <end position="71"/>
    </location>
</feature>
<dbReference type="PANTHER" id="PTHR34009">
    <property type="entry name" value="PROTEIN STAR"/>
    <property type="match status" value="1"/>
</dbReference>
<dbReference type="PANTHER" id="PTHR34009:SF2">
    <property type="entry name" value="PROTEIN STAR"/>
    <property type="match status" value="1"/>
</dbReference>
<reference evidence="3 4" key="1">
    <citation type="journal article" date="2023" name="Nucleic Acids Res.">
        <title>The hologenome of Daphnia magna reveals possible DNA methylation and microbiome-mediated evolution of the host genome.</title>
        <authorList>
            <person name="Chaturvedi A."/>
            <person name="Li X."/>
            <person name="Dhandapani V."/>
            <person name="Marshall H."/>
            <person name="Kissane S."/>
            <person name="Cuenca-Cambronero M."/>
            <person name="Asole G."/>
            <person name="Calvet F."/>
            <person name="Ruiz-Romero M."/>
            <person name="Marangio P."/>
            <person name="Guigo R."/>
            <person name="Rago D."/>
            <person name="Mirbahai L."/>
            <person name="Eastwood N."/>
            <person name="Colbourne J.K."/>
            <person name="Zhou J."/>
            <person name="Mallon E."/>
            <person name="Orsini L."/>
        </authorList>
    </citation>
    <scope>NUCLEOTIDE SEQUENCE [LARGE SCALE GENOMIC DNA]</scope>
    <source>
        <strain evidence="3">LRV0_1</strain>
    </source>
</reference>
<evidence type="ECO:0000313" key="4">
    <source>
        <dbReference type="Proteomes" id="UP001234178"/>
    </source>
</evidence>
<proteinExistence type="predicted"/>
<accession>A0ABQ9ZBU0</accession>
<organism evidence="3 4">
    <name type="scientific">Daphnia magna</name>
    <dbReference type="NCBI Taxonomy" id="35525"/>
    <lineage>
        <taxon>Eukaryota</taxon>
        <taxon>Metazoa</taxon>
        <taxon>Ecdysozoa</taxon>
        <taxon>Arthropoda</taxon>
        <taxon>Crustacea</taxon>
        <taxon>Branchiopoda</taxon>
        <taxon>Diplostraca</taxon>
        <taxon>Cladocera</taxon>
        <taxon>Anomopoda</taxon>
        <taxon>Daphniidae</taxon>
        <taxon>Daphnia</taxon>
    </lineage>
</organism>
<comment type="caution">
    <text evidence="3">The sequence shown here is derived from an EMBL/GenBank/DDBJ whole genome shotgun (WGS) entry which is preliminary data.</text>
</comment>
<dbReference type="EMBL" id="JAOYFB010000003">
    <property type="protein sequence ID" value="KAK4010382.1"/>
    <property type="molecule type" value="Genomic_DNA"/>
</dbReference>
<feature type="transmembrane region" description="Helical" evidence="2">
    <location>
        <begin position="7"/>
        <end position="28"/>
    </location>
</feature>
<keyword evidence="2" id="KW-1133">Transmembrane helix</keyword>
<dbReference type="InterPro" id="IPR053202">
    <property type="entry name" value="EGF_Rcpt_Signaling_Reg"/>
</dbReference>
<name>A0ABQ9ZBU0_9CRUS</name>